<dbReference type="Gene3D" id="3.40.50.1820">
    <property type="entry name" value="alpha/beta hydrolase"/>
    <property type="match status" value="1"/>
</dbReference>
<proteinExistence type="predicted"/>
<dbReference type="InterPro" id="IPR029058">
    <property type="entry name" value="AB_hydrolase_fold"/>
</dbReference>
<dbReference type="InterPro" id="IPR000639">
    <property type="entry name" value="Epox_hydrolase-like"/>
</dbReference>
<keyword evidence="3" id="KW-1185">Reference proteome</keyword>
<feature type="domain" description="AB hydrolase-1" evidence="1">
    <location>
        <begin position="24"/>
        <end position="250"/>
    </location>
</feature>
<accession>A0A7G5ECB4</accession>
<evidence type="ECO:0000313" key="2">
    <source>
        <dbReference type="EMBL" id="QMV71639.1"/>
    </source>
</evidence>
<dbReference type="SUPFAM" id="SSF53474">
    <property type="entry name" value="alpha/beta-Hydrolases"/>
    <property type="match status" value="1"/>
</dbReference>
<dbReference type="PRINTS" id="PR00111">
    <property type="entry name" value="ABHYDROLASE"/>
</dbReference>
<dbReference type="GO" id="GO:0046464">
    <property type="term" value="P:acylglycerol catabolic process"/>
    <property type="evidence" value="ECO:0007669"/>
    <property type="project" value="TreeGrafter"/>
</dbReference>
<dbReference type="AlphaFoldDB" id="A0A7G5ECB4"/>
<keyword evidence="2" id="KW-0378">Hydrolase</keyword>
<dbReference type="Pfam" id="PF00561">
    <property type="entry name" value="Abhydrolase_1"/>
    <property type="match status" value="1"/>
</dbReference>
<dbReference type="GO" id="GO:0016020">
    <property type="term" value="C:membrane"/>
    <property type="evidence" value="ECO:0007669"/>
    <property type="project" value="TreeGrafter"/>
</dbReference>
<gene>
    <name evidence="2" type="ORF">HS961_01640</name>
</gene>
<dbReference type="PANTHER" id="PTHR43798">
    <property type="entry name" value="MONOACYLGLYCEROL LIPASE"/>
    <property type="match status" value="1"/>
</dbReference>
<dbReference type="KEGG" id="cpis:HS961_01640"/>
<dbReference type="InterPro" id="IPR050266">
    <property type="entry name" value="AB_hydrolase_sf"/>
</dbReference>
<reference evidence="2 3" key="1">
    <citation type="journal article" date="2020" name="G3 (Bethesda)">
        <title>CeMbio - The Caenorhabditis elegans Microbiome Resource.</title>
        <authorList>
            <person name="Dirksen P."/>
            <person name="Assie A."/>
            <person name="Zimmermann J."/>
            <person name="Zhang F."/>
            <person name="Tietje A.M."/>
            <person name="Marsh S.A."/>
            <person name="Felix M.A."/>
            <person name="Shapira M."/>
            <person name="Kaleta C."/>
            <person name="Schulenburg H."/>
            <person name="Samuel B."/>
        </authorList>
    </citation>
    <scope>NUCLEOTIDE SEQUENCE [LARGE SCALE GENOMIC DNA]</scope>
    <source>
        <strain evidence="2 3">BIGb0172</strain>
    </source>
</reference>
<protein>
    <submittedName>
        <fullName evidence="2">Alpha/beta hydrolase</fullName>
    </submittedName>
</protein>
<sequence length="269" mass="29002">MSLIPNFAMLGSGPTVLMLHDADTDHLGFAPQVELLASQGYRAIAWDMPGYHANPPPYGGYSLKALAATADGLLEAMKIGRAHVVGHGLGAMVAAELALRHPTRVRSLTLVAGGPALDANAQQHWVHSRQQLLAQCLQHASTEAVQMQRFAELLVQLQSGQQALPEGLQLARHAITQIQPLAFGRMLEMLAGPSTLAERLPHISQRCLLVSGGQDVCMPPQHMQALADQLPEARHHSLDGIGHWPQLENPDAFEGLLLDFLATQKATVH</sequence>
<dbReference type="PRINTS" id="PR00412">
    <property type="entry name" value="EPOXHYDRLASE"/>
</dbReference>
<dbReference type="InterPro" id="IPR000073">
    <property type="entry name" value="AB_hydrolase_1"/>
</dbReference>
<evidence type="ECO:0000259" key="1">
    <source>
        <dbReference type="Pfam" id="PF00561"/>
    </source>
</evidence>
<name>A0A7G5ECB4_9BURK</name>
<dbReference type="Proteomes" id="UP000515240">
    <property type="component" value="Chromosome"/>
</dbReference>
<organism evidence="2 3">
    <name type="scientific">Comamonas piscis</name>
    <dbReference type="NCBI Taxonomy" id="1562974"/>
    <lineage>
        <taxon>Bacteria</taxon>
        <taxon>Pseudomonadati</taxon>
        <taxon>Pseudomonadota</taxon>
        <taxon>Betaproteobacteria</taxon>
        <taxon>Burkholderiales</taxon>
        <taxon>Comamonadaceae</taxon>
        <taxon>Comamonas</taxon>
    </lineage>
</organism>
<evidence type="ECO:0000313" key="3">
    <source>
        <dbReference type="Proteomes" id="UP000515240"/>
    </source>
</evidence>
<dbReference type="EMBL" id="CP058554">
    <property type="protein sequence ID" value="QMV71639.1"/>
    <property type="molecule type" value="Genomic_DNA"/>
</dbReference>
<dbReference type="RefSeq" id="WP_182326073.1">
    <property type="nucleotide sequence ID" value="NZ_CP058554.1"/>
</dbReference>
<dbReference type="PANTHER" id="PTHR43798:SF33">
    <property type="entry name" value="HYDROLASE, PUTATIVE (AFU_ORTHOLOGUE AFUA_2G14860)-RELATED"/>
    <property type="match status" value="1"/>
</dbReference>
<dbReference type="GO" id="GO:0047372">
    <property type="term" value="F:monoacylglycerol lipase activity"/>
    <property type="evidence" value="ECO:0007669"/>
    <property type="project" value="TreeGrafter"/>
</dbReference>